<name>A0A8J3I9I8_9CHLR</name>
<dbReference type="InterPro" id="IPR036291">
    <property type="entry name" value="NAD(P)-bd_dom_sf"/>
</dbReference>
<evidence type="ECO:0000313" key="2">
    <source>
        <dbReference type="Proteomes" id="UP000612362"/>
    </source>
</evidence>
<reference evidence="1" key="1">
    <citation type="submission" date="2020-10" db="EMBL/GenBank/DDBJ databases">
        <title>Taxonomic study of unclassified bacteria belonging to the class Ktedonobacteria.</title>
        <authorList>
            <person name="Yabe S."/>
            <person name="Wang C.M."/>
            <person name="Zheng Y."/>
            <person name="Sakai Y."/>
            <person name="Cavaletti L."/>
            <person name="Monciardini P."/>
            <person name="Donadio S."/>
        </authorList>
    </citation>
    <scope>NUCLEOTIDE SEQUENCE</scope>
    <source>
        <strain evidence="1">SOSP1-1</strain>
    </source>
</reference>
<accession>A0A8J3I9I8</accession>
<organism evidence="1 2">
    <name type="scientific">Ktedonospora formicarum</name>
    <dbReference type="NCBI Taxonomy" id="2778364"/>
    <lineage>
        <taxon>Bacteria</taxon>
        <taxon>Bacillati</taxon>
        <taxon>Chloroflexota</taxon>
        <taxon>Ktedonobacteria</taxon>
        <taxon>Ktedonobacterales</taxon>
        <taxon>Ktedonobacteraceae</taxon>
        <taxon>Ktedonospora</taxon>
    </lineage>
</organism>
<sequence>MTKLEGKIAVITGATSGIGLATAQLFASEGPMSILRVADKANWMQPSKESGRTSRAYKAMSPI</sequence>
<protein>
    <recommendedName>
        <fullName evidence="3">Oxidoreductase</fullName>
    </recommendedName>
</protein>
<evidence type="ECO:0008006" key="3">
    <source>
        <dbReference type="Google" id="ProtNLM"/>
    </source>
</evidence>
<gene>
    <name evidence="1" type="ORF">KSX_78660</name>
</gene>
<dbReference type="EMBL" id="BNJF01000006">
    <property type="protein sequence ID" value="GHO49703.1"/>
    <property type="molecule type" value="Genomic_DNA"/>
</dbReference>
<evidence type="ECO:0000313" key="1">
    <source>
        <dbReference type="EMBL" id="GHO49703.1"/>
    </source>
</evidence>
<dbReference type="SUPFAM" id="SSF51735">
    <property type="entry name" value="NAD(P)-binding Rossmann-fold domains"/>
    <property type="match status" value="1"/>
</dbReference>
<dbReference type="InterPro" id="IPR002347">
    <property type="entry name" value="SDR_fam"/>
</dbReference>
<dbReference type="AlphaFoldDB" id="A0A8J3I9I8"/>
<comment type="caution">
    <text evidence="1">The sequence shown here is derived from an EMBL/GenBank/DDBJ whole genome shotgun (WGS) entry which is preliminary data.</text>
</comment>
<dbReference type="Gene3D" id="3.40.50.720">
    <property type="entry name" value="NAD(P)-binding Rossmann-like Domain"/>
    <property type="match status" value="1"/>
</dbReference>
<proteinExistence type="predicted"/>
<dbReference type="Pfam" id="PF00106">
    <property type="entry name" value="adh_short"/>
    <property type="match status" value="1"/>
</dbReference>
<keyword evidence="2" id="KW-1185">Reference proteome</keyword>
<dbReference type="Proteomes" id="UP000612362">
    <property type="component" value="Unassembled WGS sequence"/>
</dbReference>